<dbReference type="RefSeq" id="WP_379708505.1">
    <property type="nucleotide sequence ID" value="NZ_JBHSCZ010000002.1"/>
</dbReference>
<comment type="caution">
    <text evidence="1">The sequence shown here is derived from an EMBL/GenBank/DDBJ whole genome shotgun (WGS) entry which is preliminary data.</text>
</comment>
<dbReference type="EMBL" id="JBHSCZ010000002">
    <property type="protein sequence ID" value="MFC4262752.1"/>
    <property type="molecule type" value="Genomic_DNA"/>
</dbReference>
<dbReference type="Proteomes" id="UP001595907">
    <property type="component" value="Unassembled WGS sequence"/>
</dbReference>
<reference evidence="2" key="1">
    <citation type="journal article" date="2019" name="Int. J. Syst. Evol. Microbiol.">
        <title>The Global Catalogue of Microorganisms (GCM) 10K type strain sequencing project: providing services to taxonomists for standard genome sequencing and annotation.</title>
        <authorList>
            <consortium name="The Broad Institute Genomics Platform"/>
            <consortium name="The Broad Institute Genome Sequencing Center for Infectious Disease"/>
            <person name="Wu L."/>
            <person name="Ma J."/>
        </authorList>
    </citation>
    <scope>NUCLEOTIDE SEQUENCE [LARGE SCALE GENOMIC DNA]</scope>
    <source>
        <strain evidence="2">CECT 8289</strain>
    </source>
</reference>
<name>A0ABV8QR61_9BACT</name>
<evidence type="ECO:0000313" key="1">
    <source>
        <dbReference type="EMBL" id="MFC4262752.1"/>
    </source>
</evidence>
<protein>
    <submittedName>
        <fullName evidence="1">Uncharacterized protein</fullName>
    </submittedName>
</protein>
<keyword evidence="2" id="KW-1185">Reference proteome</keyword>
<gene>
    <name evidence="1" type="ORF">ACFOWM_07685</name>
</gene>
<organism evidence="1 2">
    <name type="scientific">Ferruginibacter yonginensis</name>
    <dbReference type="NCBI Taxonomy" id="1310416"/>
    <lineage>
        <taxon>Bacteria</taxon>
        <taxon>Pseudomonadati</taxon>
        <taxon>Bacteroidota</taxon>
        <taxon>Chitinophagia</taxon>
        <taxon>Chitinophagales</taxon>
        <taxon>Chitinophagaceae</taxon>
        <taxon>Ferruginibacter</taxon>
    </lineage>
</organism>
<sequence length="42" mass="4936">MKNTKRTHRFLSAFKKAIALTVKSLFTSSAHQEFYKLKNFIC</sequence>
<evidence type="ECO:0000313" key="2">
    <source>
        <dbReference type="Proteomes" id="UP001595907"/>
    </source>
</evidence>
<accession>A0ABV8QR61</accession>
<proteinExistence type="predicted"/>